<feature type="transmembrane region" description="Helical" evidence="1">
    <location>
        <begin position="6"/>
        <end position="24"/>
    </location>
</feature>
<comment type="caution">
    <text evidence="2">The sequence shown here is derived from an EMBL/GenBank/DDBJ whole genome shotgun (WGS) entry which is preliminary data.</text>
</comment>
<evidence type="ECO:0000313" key="3">
    <source>
        <dbReference type="Proteomes" id="UP000004358"/>
    </source>
</evidence>
<evidence type="ECO:0000256" key="1">
    <source>
        <dbReference type="SAM" id="Phobius"/>
    </source>
</evidence>
<keyword evidence="1" id="KW-0812">Transmembrane</keyword>
<dbReference type="Proteomes" id="UP000004358">
    <property type="component" value="Unassembled WGS sequence"/>
</dbReference>
<feature type="transmembrane region" description="Helical" evidence="1">
    <location>
        <begin position="40"/>
        <end position="58"/>
    </location>
</feature>
<reference evidence="2 3" key="1">
    <citation type="submission" date="2006-02" db="EMBL/GenBank/DDBJ databases">
        <authorList>
            <person name="Amann R."/>
            <person name="Ferriera S."/>
            <person name="Johnson J."/>
            <person name="Kravitz S."/>
            <person name="Halpern A."/>
            <person name="Remington K."/>
            <person name="Beeson K."/>
            <person name="Tran B."/>
            <person name="Rogers Y.-H."/>
            <person name="Friedman R."/>
            <person name="Venter J.C."/>
        </authorList>
    </citation>
    <scope>NUCLEOTIDE SEQUENCE [LARGE SCALE GENOMIC DNA]</scope>
    <source>
        <strain evidence="2 3">DSM 3645</strain>
    </source>
</reference>
<keyword evidence="1" id="KW-0472">Membrane</keyword>
<dbReference type="EMBL" id="AANZ01000004">
    <property type="protein sequence ID" value="EAQ81719.1"/>
    <property type="molecule type" value="Genomic_DNA"/>
</dbReference>
<feature type="transmembrane region" description="Helical" evidence="1">
    <location>
        <begin position="216"/>
        <end position="239"/>
    </location>
</feature>
<accession>A3ZPP1</accession>
<protein>
    <submittedName>
        <fullName evidence="2">Putative carbohydrate translocase</fullName>
    </submittedName>
</protein>
<feature type="transmembrane region" description="Helical" evidence="1">
    <location>
        <begin position="93"/>
        <end position="113"/>
    </location>
</feature>
<dbReference type="AlphaFoldDB" id="A3ZPP1"/>
<gene>
    <name evidence="2" type="ORF">DSM3645_29097</name>
</gene>
<dbReference type="HOGENOM" id="CLU_457625_0_0_0"/>
<dbReference type="eggNOG" id="COG4485">
    <property type="taxonomic scope" value="Bacteria"/>
</dbReference>
<keyword evidence="1" id="KW-1133">Transmembrane helix</keyword>
<proteinExistence type="predicted"/>
<feature type="transmembrane region" description="Helical" evidence="1">
    <location>
        <begin position="177"/>
        <end position="195"/>
    </location>
</feature>
<organism evidence="2 3">
    <name type="scientific">Blastopirellula marina DSM 3645</name>
    <dbReference type="NCBI Taxonomy" id="314230"/>
    <lineage>
        <taxon>Bacteria</taxon>
        <taxon>Pseudomonadati</taxon>
        <taxon>Planctomycetota</taxon>
        <taxon>Planctomycetia</taxon>
        <taxon>Pirellulales</taxon>
        <taxon>Pirellulaceae</taxon>
        <taxon>Blastopirellula</taxon>
    </lineage>
</organism>
<name>A3ZPP1_9BACT</name>
<feature type="transmembrane region" description="Helical" evidence="1">
    <location>
        <begin position="245"/>
        <end position="265"/>
    </location>
</feature>
<feature type="transmembrane region" description="Helical" evidence="1">
    <location>
        <begin position="272"/>
        <end position="291"/>
    </location>
</feature>
<sequence length="596" mass="66828">MAHLWLGCYLTVPLAMIVVAWVLQNRASLIGSVHDGRWKWTLFSLPTLAAVVICAALGFDFPYYPVFTAFLLLIVGPYAALQTKSWTPVIRSGFLIAAIVFFFAANVSPNLVYRIQYGKNPSPAMVSTRSWTDSERYALKIASLVLPAEEHPIRVLKKLRNKYNAGTITASEDGSPALGMIASGGFLFLIGWLLWRQNHGKTESTRTIDWMSLLTIATLLLATVGGFSALSSILATGVLRGYNRISIFIMFFSLVPVGLWLSYLQARCWDHLHWRTGFVIGLLLLTLLGSFEQSRYFRKAGVNEIAEFDSDRSFVRQIEQDAGPTGKVFQYPLQNFLSYAGPAIAIDPYTHFRGYLHSDTLTWSFGAVVGRQGADLQDWIASLEPEEALPVLTLFEFNGIYIDRKLYADHGAEIESDFARLLKAEPVVSEDQRLTYFSLKEYAYQFHSTHTPEQVAALKRDIYPTVVGWNGFDAEEQNENETWRWCRKNHAILKLNNMGSVDRLVKLQFALATGLPQSAECRIKSDDWEVTSPIGAVATHFSKTIPVPPGVTSIQFNSTAKPMQTPARDVNFRIINFSYEVVDDLDLAESDKTNAR</sequence>
<feature type="transmembrane region" description="Helical" evidence="1">
    <location>
        <begin position="64"/>
        <end position="81"/>
    </location>
</feature>
<evidence type="ECO:0000313" key="2">
    <source>
        <dbReference type="EMBL" id="EAQ81719.1"/>
    </source>
</evidence>